<evidence type="ECO:0000313" key="1">
    <source>
        <dbReference type="EMBL" id="PMS35473.1"/>
    </source>
</evidence>
<evidence type="ECO:0000313" key="2">
    <source>
        <dbReference type="Proteomes" id="UP000235777"/>
    </source>
</evidence>
<dbReference type="Proteomes" id="UP000235777">
    <property type="component" value="Unassembled WGS sequence"/>
</dbReference>
<gene>
    <name evidence="1" type="primary">phnH</name>
    <name evidence="1" type="ORF">C0Z20_18495</name>
</gene>
<dbReference type="SUPFAM" id="SSF159709">
    <property type="entry name" value="PhnH-like"/>
    <property type="match status" value="1"/>
</dbReference>
<dbReference type="Pfam" id="PF05845">
    <property type="entry name" value="PhnH"/>
    <property type="match status" value="1"/>
</dbReference>
<dbReference type="AlphaFoldDB" id="A0A2N7X149"/>
<dbReference type="GO" id="GO:0016829">
    <property type="term" value="F:lyase activity"/>
    <property type="evidence" value="ECO:0007669"/>
    <property type="project" value="UniProtKB-KW"/>
</dbReference>
<dbReference type="GO" id="GO:0019634">
    <property type="term" value="P:organic phosphonate metabolic process"/>
    <property type="evidence" value="ECO:0007669"/>
    <property type="project" value="InterPro"/>
</dbReference>
<keyword evidence="1" id="KW-0456">Lyase</keyword>
<dbReference type="PIRSF" id="PIRSF020680">
    <property type="entry name" value="PhnH"/>
    <property type="match status" value="1"/>
</dbReference>
<protein>
    <submittedName>
        <fullName evidence="1">Phosphonate C-P lyase system protein PhnH</fullName>
    </submittedName>
</protein>
<accession>A0A2N7X149</accession>
<dbReference type="InterPro" id="IPR008772">
    <property type="entry name" value="Phosphonate_metab_PhnH"/>
</dbReference>
<dbReference type="InterPro" id="IPR038058">
    <property type="entry name" value="PhnH-like_sp"/>
</dbReference>
<dbReference type="RefSeq" id="WP_018442558.1">
    <property type="nucleotide sequence ID" value="NZ_KB890187.1"/>
</dbReference>
<keyword evidence="2" id="KW-1185">Reference proteome</keyword>
<comment type="caution">
    <text evidence="1">The sequence shown here is derived from an EMBL/GenBank/DDBJ whole genome shotgun (WGS) entry which is preliminary data.</text>
</comment>
<dbReference type="NCBIfam" id="TIGR03292">
    <property type="entry name" value="PhnH_redo"/>
    <property type="match status" value="1"/>
</dbReference>
<dbReference type="Gene3D" id="3.40.50.11310">
    <property type="entry name" value="Bacterial phosphonate metabolism protein PhnH"/>
    <property type="match status" value="1"/>
</dbReference>
<proteinExistence type="predicted"/>
<dbReference type="EMBL" id="PNYC01000011">
    <property type="protein sequence ID" value="PMS35473.1"/>
    <property type="molecule type" value="Genomic_DNA"/>
</dbReference>
<organism evidence="1 2">
    <name type="scientific">Trinickia symbiotica</name>
    <dbReference type="NCBI Taxonomy" id="863227"/>
    <lineage>
        <taxon>Bacteria</taxon>
        <taxon>Pseudomonadati</taxon>
        <taxon>Pseudomonadota</taxon>
        <taxon>Betaproteobacteria</taxon>
        <taxon>Burkholderiales</taxon>
        <taxon>Burkholderiaceae</taxon>
        <taxon>Trinickia</taxon>
    </lineage>
</organism>
<dbReference type="OrthoDB" id="9814509at2"/>
<dbReference type="STRING" id="863227.GCA_000373005_03958"/>
<sequence>MMIDNDKLSSLDALVRGFDDPVHDAQACFRVLLDALARPGTAYSIDVALGDDAQRRWPAAAFAALLTLVDFSTPVWLQRRDESLAQAIRFHTGAPLADAPEAAAFAYIADAASLPAPDAFSLGTPEEPQGSATLLIRVDALEGGRPLTLSGPGIRSSVRAAPLGIADTFWHARAALATQAPCGVDCYLVCGRSVIGIPRTTRVELN</sequence>
<reference evidence="1 2" key="1">
    <citation type="submission" date="2018-01" db="EMBL/GenBank/DDBJ databases">
        <title>Whole genome analyses suggest that Burkholderia sensu lato contains two further novel genera in the rhizoxinica-symbiotica group Mycetohabitans gen. nov., and Trinickia gen. nov.: implications for the evolution of diazotrophy and nodulation in the Burkholderiaceae.</title>
        <authorList>
            <person name="Estrada-de los Santos P."/>
            <person name="Palmer M."/>
            <person name="Chavez-Ramirez B."/>
            <person name="Beukes C."/>
            <person name="Steenkamp E.T."/>
            <person name="Hirsch A.M."/>
            <person name="Manyaka P."/>
            <person name="Maluk M."/>
            <person name="Lafos M."/>
            <person name="Crook M."/>
            <person name="Gross E."/>
            <person name="Simon M.F."/>
            <person name="Bueno dos Reis Junior F."/>
            <person name="Poole P.S."/>
            <person name="Venter S.N."/>
            <person name="James E.K."/>
        </authorList>
    </citation>
    <scope>NUCLEOTIDE SEQUENCE [LARGE SCALE GENOMIC DNA]</scope>
    <source>
        <strain evidence="1 2">JPY 581</strain>
    </source>
</reference>
<name>A0A2N7X149_9BURK</name>